<dbReference type="OrthoDB" id="3265734at2759"/>
<name>A0A9P5UD68_9AGAR</name>
<proteinExistence type="predicted"/>
<dbReference type="Proteomes" id="UP000772434">
    <property type="component" value="Unassembled WGS sequence"/>
</dbReference>
<protein>
    <submittedName>
        <fullName evidence="2">Uncharacterized protein</fullName>
    </submittedName>
</protein>
<evidence type="ECO:0000313" key="2">
    <source>
        <dbReference type="EMBL" id="KAF9073908.1"/>
    </source>
</evidence>
<keyword evidence="1" id="KW-0812">Transmembrane</keyword>
<keyword evidence="3" id="KW-1185">Reference proteome</keyword>
<comment type="caution">
    <text evidence="2">The sequence shown here is derived from an EMBL/GenBank/DDBJ whole genome shotgun (WGS) entry which is preliminary data.</text>
</comment>
<feature type="transmembrane region" description="Helical" evidence="1">
    <location>
        <begin position="157"/>
        <end position="181"/>
    </location>
</feature>
<accession>A0A9P5UD68</accession>
<dbReference type="Gene3D" id="2.60.120.260">
    <property type="entry name" value="Galactose-binding domain-like"/>
    <property type="match status" value="1"/>
</dbReference>
<organism evidence="2 3">
    <name type="scientific">Rhodocollybia butyracea</name>
    <dbReference type="NCBI Taxonomy" id="206335"/>
    <lineage>
        <taxon>Eukaryota</taxon>
        <taxon>Fungi</taxon>
        <taxon>Dikarya</taxon>
        <taxon>Basidiomycota</taxon>
        <taxon>Agaricomycotina</taxon>
        <taxon>Agaricomycetes</taxon>
        <taxon>Agaricomycetidae</taxon>
        <taxon>Agaricales</taxon>
        <taxon>Marasmiineae</taxon>
        <taxon>Omphalotaceae</taxon>
        <taxon>Rhodocollybia</taxon>
    </lineage>
</organism>
<evidence type="ECO:0000256" key="1">
    <source>
        <dbReference type="SAM" id="Phobius"/>
    </source>
</evidence>
<sequence length="249" mass="26764">MDNSTFPCPSASSLYTLMDDHDPNIIYSAGWSLAGTPGFECQTTATGSEPGNTGTARLHFSGVGVEVYGTVDVPDGSPKSTYQVDDLPASLFSFSANDRPNYRMQFYASPLLSPGNHTLLITALGNNGSRVWLDYILYYPSINQPRSATDSKAPSDVAIVGGVLGGIVGILLVLIFAYIVLRRKGKYPSNHEIIDEFVYNPNIPARSTYASDGSTTESRAGTPKWIPTIPRYSVYTRSQAGSGQSQGQS</sequence>
<reference evidence="2" key="1">
    <citation type="submission" date="2020-11" db="EMBL/GenBank/DDBJ databases">
        <authorList>
            <consortium name="DOE Joint Genome Institute"/>
            <person name="Ahrendt S."/>
            <person name="Riley R."/>
            <person name="Andreopoulos W."/>
            <person name="Labutti K."/>
            <person name="Pangilinan J."/>
            <person name="Ruiz-Duenas F.J."/>
            <person name="Barrasa J.M."/>
            <person name="Sanchez-Garcia M."/>
            <person name="Camarero S."/>
            <person name="Miyauchi S."/>
            <person name="Serrano A."/>
            <person name="Linde D."/>
            <person name="Babiker R."/>
            <person name="Drula E."/>
            <person name="Ayuso-Fernandez I."/>
            <person name="Pacheco R."/>
            <person name="Padilla G."/>
            <person name="Ferreira P."/>
            <person name="Barriuso J."/>
            <person name="Kellner H."/>
            <person name="Castanera R."/>
            <person name="Alfaro M."/>
            <person name="Ramirez L."/>
            <person name="Pisabarro A.G."/>
            <person name="Kuo A."/>
            <person name="Tritt A."/>
            <person name="Lipzen A."/>
            <person name="He G."/>
            <person name="Yan M."/>
            <person name="Ng V."/>
            <person name="Cullen D."/>
            <person name="Martin F."/>
            <person name="Rosso M.-N."/>
            <person name="Henrissat B."/>
            <person name="Hibbett D."/>
            <person name="Martinez A.T."/>
            <person name="Grigoriev I.V."/>
        </authorList>
    </citation>
    <scope>NUCLEOTIDE SEQUENCE</scope>
    <source>
        <strain evidence="2">AH 40177</strain>
    </source>
</reference>
<evidence type="ECO:0000313" key="3">
    <source>
        <dbReference type="Proteomes" id="UP000772434"/>
    </source>
</evidence>
<keyword evidence="1" id="KW-1133">Transmembrane helix</keyword>
<keyword evidence="1" id="KW-0472">Membrane</keyword>
<gene>
    <name evidence="2" type="ORF">BDP27DRAFT_1416605</name>
</gene>
<dbReference type="EMBL" id="JADNRY010000015">
    <property type="protein sequence ID" value="KAF9073908.1"/>
    <property type="molecule type" value="Genomic_DNA"/>
</dbReference>
<dbReference type="AlphaFoldDB" id="A0A9P5UD68"/>